<keyword evidence="2" id="KW-1185">Reference proteome</keyword>
<protein>
    <submittedName>
        <fullName evidence="1">HPr kinase</fullName>
    </submittedName>
</protein>
<dbReference type="InterPro" id="IPR027417">
    <property type="entry name" value="P-loop_NTPase"/>
</dbReference>
<comment type="caution">
    <text evidence="1">The sequence shown here is derived from an EMBL/GenBank/DDBJ whole genome shotgun (WGS) entry which is preliminary data.</text>
</comment>
<reference evidence="1" key="2">
    <citation type="submission" date="2020-09" db="EMBL/GenBank/DDBJ databases">
        <authorList>
            <person name="Sun Q."/>
            <person name="Zhou Y."/>
        </authorList>
    </citation>
    <scope>NUCLEOTIDE SEQUENCE</scope>
    <source>
        <strain evidence="1">CGMCC 1.15725</strain>
    </source>
</reference>
<organism evidence="1 2">
    <name type="scientific">Aliidongia dinghuensis</name>
    <dbReference type="NCBI Taxonomy" id="1867774"/>
    <lineage>
        <taxon>Bacteria</taxon>
        <taxon>Pseudomonadati</taxon>
        <taxon>Pseudomonadota</taxon>
        <taxon>Alphaproteobacteria</taxon>
        <taxon>Rhodospirillales</taxon>
        <taxon>Dongiaceae</taxon>
        <taxon>Aliidongia</taxon>
    </lineage>
</organism>
<evidence type="ECO:0000313" key="2">
    <source>
        <dbReference type="Proteomes" id="UP000646365"/>
    </source>
</evidence>
<dbReference type="RefSeq" id="WP_189044269.1">
    <property type="nucleotide sequence ID" value="NZ_BMJQ01000003.1"/>
</dbReference>
<dbReference type="Proteomes" id="UP000646365">
    <property type="component" value="Unassembled WGS sequence"/>
</dbReference>
<dbReference type="InterPro" id="IPR027600">
    <property type="entry name" value="HprK-rel_A"/>
</dbReference>
<keyword evidence="1" id="KW-0418">Kinase</keyword>
<evidence type="ECO:0000313" key="1">
    <source>
        <dbReference type="EMBL" id="GGF10889.1"/>
    </source>
</evidence>
<proteinExistence type="predicted"/>
<name>A0A8J3E2G7_9PROT</name>
<sequence length="309" mass="34674">MRLSDLPHDEAMRRLQGPGLALRMGPFRVRVTSRIRRFCRQFVDLYPHHRLVEAEEFIDFDIRMKAGWSWVFPRGRVARFEVNGDAPLTPLPLGQAMPLFEWGLNWCVTTQSHRFVMVHAGIVARGDEALMMPGASGSGKSTLTTALCYRGWRLLSDELALIDLEQKLVYPMPRPISLKNRSIATIQRFAPEVHIGSRVTETRKGEVALLRPPAASVAEEDRRARITRILFPLYDANTPAEGLAITPGQSFVKTFDSTFNYGIHGKRDFALLADLMERAPAAEIRYSDLDAAIALIEGSSLWSAPLTTT</sequence>
<dbReference type="EMBL" id="BMJQ01000003">
    <property type="protein sequence ID" value="GGF10889.1"/>
    <property type="molecule type" value="Genomic_DNA"/>
</dbReference>
<dbReference type="NCBIfam" id="TIGR04352">
    <property type="entry name" value="HprK_rel_A"/>
    <property type="match status" value="1"/>
</dbReference>
<dbReference type="AlphaFoldDB" id="A0A8J3E2G7"/>
<accession>A0A8J3E2G7</accession>
<reference evidence="1" key="1">
    <citation type="journal article" date="2014" name="Int. J. Syst. Evol. Microbiol.">
        <title>Complete genome sequence of Corynebacterium casei LMG S-19264T (=DSM 44701T), isolated from a smear-ripened cheese.</title>
        <authorList>
            <consortium name="US DOE Joint Genome Institute (JGI-PGF)"/>
            <person name="Walter F."/>
            <person name="Albersmeier A."/>
            <person name="Kalinowski J."/>
            <person name="Ruckert C."/>
        </authorList>
    </citation>
    <scope>NUCLEOTIDE SEQUENCE</scope>
    <source>
        <strain evidence="1">CGMCC 1.15725</strain>
    </source>
</reference>
<dbReference type="Gene3D" id="3.40.50.300">
    <property type="entry name" value="P-loop containing nucleotide triphosphate hydrolases"/>
    <property type="match status" value="1"/>
</dbReference>
<dbReference type="SUPFAM" id="SSF53795">
    <property type="entry name" value="PEP carboxykinase-like"/>
    <property type="match status" value="1"/>
</dbReference>
<dbReference type="GO" id="GO:0016301">
    <property type="term" value="F:kinase activity"/>
    <property type="evidence" value="ECO:0007669"/>
    <property type="project" value="UniProtKB-KW"/>
</dbReference>
<keyword evidence="1" id="KW-0808">Transferase</keyword>
<gene>
    <name evidence="1" type="ORF">GCM10011611_15620</name>
</gene>